<dbReference type="CDD" id="cd06171">
    <property type="entry name" value="Sigma70_r4"/>
    <property type="match status" value="1"/>
</dbReference>
<evidence type="ECO:0000256" key="2">
    <source>
        <dbReference type="ARBA" id="ARBA00023015"/>
    </source>
</evidence>
<dbReference type="Pfam" id="PF22029">
    <property type="entry name" value="PhyR_sigma2"/>
    <property type="match status" value="1"/>
</dbReference>
<accession>A0ABS4DP72</accession>
<dbReference type="EMBL" id="JAGJRS010000021">
    <property type="protein sequence ID" value="MBP1474825.1"/>
    <property type="molecule type" value="Genomic_DNA"/>
</dbReference>
<dbReference type="SUPFAM" id="SSF88659">
    <property type="entry name" value="Sigma3 and sigma4 domains of RNA polymerase sigma factors"/>
    <property type="match status" value="1"/>
</dbReference>
<protein>
    <submittedName>
        <fullName evidence="7">Sigma-70 family RNA polymerase sigma factor</fullName>
    </submittedName>
</protein>
<evidence type="ECO:0000256" key="3">
    <source>
        <dbReference type="ARBA" id="ARBA00023082"/>
    </source>
</evidence>
<dbReference type="NCBIfam" id="TIGR02937">
    <property type="entry name" value="sigma70-ECF"/>
    <property type="match status" value="1"/>
</dbReference>
<evidence type="ECO:0000259" key="6">
    <source>
        <dbReference type="Pfam" id="PF22029"/>
    </source>
</evidence>
<feature type="domain" description="PhyR sigma2" evidence="6">
    <location>
        <begin position="12"/>
        <end position="63"/>
    </location>
</feature>
<keyword evidence="4" id="KW-0804">Transcription</keyword>
<evidence type="ECO:0000256" key="4">
    <source>
        <dbReference type="ARBA" id="ARBA00023163"/>
    </source>
</evidence>
<dbReference type="InterPro" id="IPR013324">
    <property type="entry name" value="RNA_pol_sigma_r3/r4-like"/>
</dbReference>
<reference evidence="7 8" key="1">
    <citation type="submission" date="2021-04" db="EMBL/GenBank/DDBJ databases">
        <authorList>
            <person name="Huq M.A."/>
        </authorList>
    </citation>
    <scope>NUCLEOTIDE SEQUENCE [LARGE SCALE GENOMIC DNA]</scope>
    <source>
        <strain evidence="7 8">MAH-13</strain>
    </source>
</reference>
<dbReference type="PANTHER" id="PTHR43133">
    <property type="entry name" value="RNA POLYMERASE ECF-TYPE SIGMA FACTO"/>
    <property type="match status" value="1"/>
</dbReference>
<dbReference type="Gene3D" id="1.10.10.10">
    <property type="entry name" value="Winged helix-like DNA-binding domain superfamily/Winged helix DNA-binding domain"/>
    <property type="match status" value="1"/>
</dbReference>
<evidence type="ECO:0000313" key="7">
    <source>
        <dbReference type="EMBL" id="MBP1474825.1"/>
    </source>
</evidence>
<dbReference type="Pfam" id="PF08281">
    <property type="entry name" value="Sigma70_r4_2"/>
    <property type="match status" value="1"/>
</dbReference>
<dbReference type="InterPro" id="IPR053866">
    <property type="entry name" value="PhyR_sigma2"/>
</dbReference>
<comment type="caution">
    <text evidence="7">The sequence shown here is derived from an EMBL/GenBank/DDBJ whole genome shotgun (WGS) entry which is preliminary data.</text>
</comment>
<evidence type="ECO:0000256" key="1">
    <source>
        <dbReference type="ARBA" id="ARBA00010641"/>
    </source>
</evidence>
<dbReference type="Proteomes" id="UP000823790">
    <property type="component" value="Unassembled WGS sequence"/>
</dbReference>
<dbReference type="Gene3D" id="1.10.1740.10">
    <property type="match status" value="1"/>
</dbReference>
<dbReference type="SUPFAM" id="SSF88946">
    <property type="entry name" value="Sigma2 domain of RNA polymerase sigma factors"/>
    <property type="match status" value="1"/>
</dbReference>
<name>A0ABS4DP72_9GAMM</name>
<proteinExistence type="inferred from homology"/>
<evidence type="ECO:0000313" key="8">
    <source>
        <dbReference type="Proteomes" id="UP000823790"/>
    </source>
</evidence>
<keyword evidence="8" id="KW-1185">Reference proteome</keyword>
<dbReference type="InterPro" id="IPR036388">
    <property type="entry name" value="WH-like_DNA-bd_sf"/>
</dbReference>
<keyword evidence="2" id="KW-0805">Transcription regulation</keyword>
<dbReference type="InterPro" id="IPR039425">
    <property type="entry name" value="RNA_pol_sigma-70-like"/>
</dbReference>
<dbReference type="PANTHER" id="PTHR43133:SF25">
    <property type="entry name" value="RNA POLYMERASE SIGMA FACTOR RFAY-RELATED"/>
    <property type="match status" value="1"/>
</dbReference>
<gene>
    <name evidence="7" type="ORF">J7I44_10995</name>
</gene>
<dbReference type="InterPro" id="IPR013325">
    <property type="entry name" value="RNA_pol_sigma_r2"/>
</dbReference>
<dbReference type="RefSeq" id="WP_209620384.1">
    <property type="nucleotide sequence ID" value="NZ_JAGJRS010000021.1"/>
</dbReference>
<sequence>MPDHPLDDALREWLPRLRRFALWLTRETSSADDLVQATLERALSRWSSRREDASLRSWLFAILYRQFLDGRRRAQRHAWLLGRLRAEEEPQAPSAEREAMAHSMLQAFGRLSAEQRSLLLWVTVEGLSYQEVAQILDVPIGTVMSRLSRARAALRRLGDGETTIVPLRVLK</sequence>
<organism evidence="7 8">
    <name type="scientific">Frateuria flava</name>
    <dbReference type="NCBI Taxonomy" id="2821489"/>
    <lineage>
        <taxon>Bacteria</taxon>
        <taxon>Pseudomonadati</taxon>
        <taxon>Pseudomonadota</taxon>
        <taxon>Gammaproteobacteria</taxon>
        <taxon>Lysobacterales</taxon>
        <taxon>Rhodanobacteraceae</taxon>
        <taxon>Frateuria</taxon>
    </lineage>
</organism>
<keyword evidence="3" id="KW-0731">Sigma factor</keyword>
<comment type="similarity">
    <text evidence="1">Belongs to the sigma-70 factor family. ECF subfamily.</text>
</comment>
<feature type="domain" description="RNA polymerase sigma factor 70 region 4 type 2" evidence="5">
    <location>
        <begin position="104"/>
        <end position="154"/>
    </location>
</feature>
<evidence type="ECO:0000259" key="5">
    <source>
        <dbReference type="Pfam" id="PF08281"/>
    </source>
</evidence>
<dbReference type="InterPro" id="IPR014284">
    <property type="entry name" value="RNA_pol_sigma-70_dom"/>
</dbReference>
<dbReference type="InterPro" id="IPR013249">
    <property type="entry name" value="RNA_pol_sigma70_r4_t2"/>
</dbReference>